<dbReference type="InterPro" id="IPR004162">
    <property type="entry name" value="SINA-like_animal"/>
</dbReference>
<evidence type="ECO:0000313" key="6">
    <source>
        <dbReference type="EMBL" id="CAH1102348.1"/>
    </source>
</evidence>
<dbReference type="OrthoDB" id="6780401at2759"/>
<organism evidence="6 7">
    <name type="scientific">Psylliodes chrysocephalus</name>
    <dbReference type="NCBI Taxonomy" id="3402493"/>
    <lineage>
        <taxon>Eukaryota</taxon>
        <taxon>Metazoa</taxon>
        <taxon>Ecdysozoa</taxon>
        <taxon>Arthropoda</taxon>
        <taxon>Hexapoda</taxon>
        <taxon>Insecta</taxon>
        <taxon>Pterygota</taxon>
        <taxon>Neoptera</taxon>
        <taxon>Endopterygota</taxon>
        <taxon>Coleoptera</taxon>
        <taxon>Polyphaga</taxon>
        <taxon>Cucujiformia</taxon>
        <taxon>Chrysomeloidea</taxon>
        <taxon>Chrysomelidae</taxon>
        <taxon>Galerucinae</taxon>
        <taxon>Alticini</taxon>
        <taxon>Psylliodes</taxon>
    </lineage>
</organism>
<evidence type="ECO:0000256" key="2">
    <source>
        <dbReference type="ARBA" id="ARBA00022771"/>
    </source>
</evidence>
<dbReference type="PANTHER" id="PTHR45877">
    <property type="entry name" value="E3 UBIQUITIN-PROTEIN LIGASE SIAH2"/>
    <property type="match status" value="1"/>
</dbReference>
<feature type="domain" description="SIAH-type" evidence="5">
    <location>
        <begin position="57"/>
        <end position="113"/>
    </location>
</feature>
<keyword evidence="7" id="KW-1185">Reference proteome</keyword>
<protein>
    <recommendedName>
        <fullName evidence="5">SIAH-type domain-containing protein</fullName>
    </recommendedName>
</protein>
<evidence type="ECO:0000256" key="4">
    <source>
        <dbReference type="PROSITE-ProRule" id="PRU00455"/>
    </source>
</evidence>
<dbReference type="Proteomes" id="UP001153636">
    <property type="component" value="Chromosome 12"/>
</dbReference>
<keyword evidence="3" id="KW-0862">Zinc</keyword>
<dbReference type="Gene3D" id="3.30.40.10">
    <property type="entry name" value="Zinc/RING finger domain, C3HC4 (zinc finger)"/>
    <property type="match status" value="1"/>
</dbReference>
<evidence type="ECO:0000256" key="3">
    <source>
        <dbReference type="ARBA" id="ARBA00022833"/>
    </source>
</evidence>
<dbReference type="AlphaFoldDB" id="A0A9P0G740"/>
<dbReference type="GO" id="GO:0005737">
    <property type="term" value="C:cytoplasm"/>
    <property type="evidence" value="ECO:0007669"/>
    <property type="project" value="TreeGrafter"/>
</dbReference>
<dbReference type="InterPro" id="IPR013083">
    <property type="entry name" value="Znf_RING/FYVE/PHD"/>
</dbReference>
<dbReference type="GO" id="GO:0061630">
    <property type="term" value="F:ubiquitin protein ligase activity"/>
    <property type="evidence" value="ECO:0007669"/>
    <property type="project" value="TreeGrafter"/>
</dbReference>
<proteinExistence type="predicted"/>
<dbReference type="GO" id="GO:0043161">
    <property type="term" value="P:proteasome-mediated ubiquitin-dependent protein catabolic process"/>
    <property type="evidence" value="ECO:0007669"/>
    <property type="project" value="TreeGrafter"/>
</dbReference>
<dbReference type="Pfam" id="PF21361">
    <property type="entry name" value="Sina_ZnF"/>
    <property type="match status" value="1"/>
</dbReference>
<reference evidence="6" key="1">
    <citation type="submission" date="2022-01" db="EMBL/GenBank/DDBJ databases">
        <authorList>
            <person name="King R."/>
        </authorList>
    </citation>
    <scope>NUCLEOTIDE SEQUENCE</scope>
</reference>
<dbReference type="InterPro" id="IPR013010">
    <property type="entry name" value="Znf_SIAH"/>
</dbReference>
<evidence type="ECO:0000313" key="7">
    <source>
        <dbReference type="Proteomes" id="UP001153636"/>
    </source>
</evidence>
<accession>A0A9P0G740</accession>
<gene>
    <name evidence="6" type="ORF">PSYICH_LOCUS3305</name>
</gene>
<dbReference type="SUPFAM" id="SSF49599">
    <property type="entry name" value="TRAF domain-like"/>
    <property type="match status" value="1"/>
</dbReference>
<name>A0A9P0G740_9CUCU</name>
<dbReference type="GO" id="GO:0008270">
    <property type="term" value="F:zinc ion binding"/>
    <property type="evidence" value="ECO:0007669"/>
    <property type="project" value="UniProtKB-KW"/>
</dbReference>
<dbReference type="PANTHER" id="PTHR45877:SF2">
    <property type="entry name" value="E3 UBIQUITIN-PROTEIN LIGASE SINA-RELATED"/>
    <property type="match status" value="1"/>
</dbReference>
<keyword evidence="1" id="KW-0479">Metal-binding</keyword>
<dbReference type="GO" id="GO:0031624">
    <property type="term" value="F:ubiquitin conjugating enzyme binding"/>
    <property type="evidence" value="ECO:0007669"/>
    <property type="project" value="TreeGrafter"/>
</dbReference>
<sequence>MFLLPEEVLNNLLCSVCFKYLSVKPVKVYINRSIKCGRCSDDKDDGIVSMYETIAENKLFPCVNRYEGCTQLLAFSGVSAHEKECVSNYYACPICSVEFTSFLLVQHYKRDHSSAILEKPEIVFAKEKECENYYMYIENNFVYILYIRCNIADQCFYLNAACLGSPARVEKIEQCVKCYLGDVKDCGKLFLQTKKQNCTLVENNSESFKIPFPKNTNSVTMCFYFDNSADCYFNYINKTISSTTSTSETVGLLDNEPILSSEYQKEHIGNFLIFSCTKIYIKRKEIAFCNISTSKLKVTTKDIMVLPKICHFCENIFPISNSITLYKSPKNKFFCHICYALNPTKLNHADLEASMFNSLCFYCKWNCGSFFHATDLRNHEYSCKENIQDPHSSTLTSKYLNVYSNNRNTYSISRTNVFSFKEHDFKNGEKIFVIIQDYFKFVLHSSYGDGVYQFWVTHDYPKDTYYVLFKVISNCSNNISFFFEKCLIKNSNSYFAVVLKKKNVSLTVYNYFAD</sequence>
<evidence type="ECO:0000256" key="1">
    <source>
        <dbReference type="ARBA" id="ARBA00022723"/>
    </source>
</evidence>
<evidence type="ECO:0000259" key="5">
    <source>
        <dbReference type="PROSITE" id="PS51081"/>
    </source>
</evidence>
<keyword evidence="2 4" id="KW-0863">Zinc-finger</keyword>
<dbReference type="PROSITE" id="PS51081">
    <property type="entry name" value="ZF_SIAH"/>
    <property type="match status" value="1"/>
</dbReference>
<dbReference type="EMBL" id="OV651824">
    <property type="protein sequence ID" value="CAH1102348.1"/>
    <property type="molecule type" value="Genomic_DNA"/>
</dbReference>